<organism evidence="4">
    <name type="scientific">Tuwongella immobilis</name>
    <dbReference type="NCBI Taxonomy" id="692036"/>
    <lineage>
        <taxon>Bacteria</taxon>
        <taxon>Pseudomonadati</taxon>
        <taxon>Planctomycetota</taxon>
        <taxon>Planctomycetia</taxon>
        <taxon>Gemmatales</taxon>
        <taxon>Gemmataceae</taxon>
        <taxon>Tuwongella</taxon>
    </lineage>
</organism>
<dbReference type="SUPFAM" id="SSF50494">
    <property type="entry name" value="Trypsin-like serine proteases"/>
    <property type="match status" value="1"/>
</dbReference>
<keyword evidence="5" id="KW-1185">Reference proteome</keyword>
<dbReference type="Proteomes" id="UP000464378">
    <property type="component" value="Chromosome"/>
</dbReference>
<evidence type="ECO:0000256" key="1">
    <source>
        <dbReference type="ARBA" id="ARBA00022729"/>
    </source>
</evidence>
<evidence type="ECO:0008006" key="6">
    <source>
        <dbReference type="Google" id="ProtNLM"/>
    </source>
</evidence>
<gene>
    <name evidence="4" type="ORF">GMBLW1_32400</name>
</gene>
<dbReference type="Pfam" id="PF13517">
    <property type="entry name" value="FG-GAP_3"/>
    <property type="match status" value="1"/>
</dbReference>
<evidence type="ECO:0000313" key="5">
    <source>
        <dbReference type="Proteomes" id="UP000464378"/>
    </source>
</evidence>
<keyword evidence="1" id="KW-0732">Signal</keyword>
<dbReference type="SMART" id="SM00191">
    <property type="entry name" value="Int_alpha"/>
    <property type="match status" value="3"/>
</dbReference>
<dbReference type="InterPro" id="IPR028994">
    <property type="entry name" value="Integrin_alpha_N"/>
</dbReference>
<name>A0A6C2YGR6_9BACT</name>
<dbReference type="RefSeq" id="WP_162655908.1">
    <property type="nucleotide sequence ID" value="NZ_LR593887.1"/>
</dbReference>
<dbReference type="EMBL" id="LR593887">
    <property type="protein sequence ID" value="VTR96858.1"/>
    <property type="molecule type" value="Genomic_DNA"/>
</dbReference>
<dbReference type="AlphaFoldDB" id="A0A6C2YGR6"/>
<dbReference type="InParanoid" id="A0A6C2YGR6"/>
<dbReference type="Pfam" id="PF01839">
    <property type="entry name" value="FG-GAP"/>
    <property type="match status" value="1"/>
</dbReference>
<dbReference type="EMBL" id="LR586016">
    <property type="protein sequence ID" value="VIP00720.1"/>
    <property type="molecule type" value="Genomic_DNA"/>
</dbReference>
<dbReference type="InterPro" id="IPR013783">
    <property type="entry name" value="Ig-like_fold"/>
</dbReference>
<dbReference type="InterPro" id="IPR013517">
    <property type="entry name" value="FG-GAP"/>
</dbReference>
<evidence type="ECO:0000256" key="2">
    <source>
        <dbReference type="ARBA" id="ARBA00022737"/>
    </source>
</evidence>
<dbReference type="SUPFAM" id="SSF69318">
    <property type="entry name" value="Integrin alpha N-terminal domain"/>
    <property type="match status" value="1"/>
</dbReference>
<dbReference type="InterPro" id="IPR009003">
    <property type="entry name" value="Peptidase_S1_PA"/>
</dbReference>
<dbReference type="InterPro" id="IPR043504">
    <property type="entry name" value="Peptidase_S1_PA_chymotrypsin"/>
</dbReference>
<dbReference type="GO" id="GO:0007229">
    <property type="term" value="P:integrin-mediated signaling pathway"/>
    <property type="evidence" value="ECO:0007669"/>
    <property type="project" value="UniProtKB-KW"/>
</dbReference>
<protein>
    <recommendedName>
        <fullName evidence="6">Serine protease</fullName>
    </recommendedName>
</protein>
<keyword evidence="3" id="KW-0325">Glycoprotein</keyword>
<evidence type="ECO:0000256" key="3">
    <source>
        <dbReference type="ARBA" id="ARBA00023180"/>
    </source>
</evidence>
<proteinExistence type="predicted"/>
<dbReference type="InterPro" id="IPR050966">
    <property type="entry name" value="Glutamyl_endopeptidase"/>
</dbReference>
<dbReference type="PANTHER" id="PTHR15462:SF8">
    <property type="entry name" value="SERINE PROTEASE"/>
    <property type="match status" value="1"/>
</dbReference>
<dbReference type="InterPro" id="IPR013519">
    <property type="entry name" value="Int_alpha_beta-p"/>
</dbReference>
<dbReference type="KEGG" id="tim:GMBLW1_32400"/>
<evidence type="ECO:0000313" key="4">
    <source>
        <dbReference type="EMBL" id="VIP00720.1"/>
    </source>
</evidence>
<keyword evidence="4" id="KW-0401">Integrin</keyword>
<keyword evidence="2" id="KW-0677">Repeat</keyword>
<dbReference type="PANTHER" id="PTHR15462">
    <property type="entry name" value="SERINE PROTEASE"/>
    <property type="match status" value="1"/>
</dbReference>
<accession>A0A6C2YGR6</accession>
<dbReference type="Gene3D" id="2.60.40.10">
    <property type="entry name" value="Immunoglobulins"/>
    <property type="match status" value="1"/>
</dbReference>
<dbReference type="Gene3D" id="2.130.10.130">
    <property type="entry name" value="Integrin alpha, N-terminal"/>
    <property type="match status" value="1"/>
</dbReference>
<dbReference type="Gene3D" id="2.40.10.10">
    <property type="entry name" value="Trypsin-like serine proteases"/>
    <property type="match status" value="1"/>
</dbReference>
<reference evidence="4" key="1">
    <citation type="submission" date="2019-04" db="EMBL/GenBank/DDBJ databases">
        <authorList>
            <consortium name="Science for Life Laboratories"/>
        </authorList>
    </citation>
    <scope>NUCLEOTIDE SEQUENCE</scope>
    <source>
        <strain evidence="4">MBLW1</strain>
    </source>
</reference>
<sequence length="856" mass="91078">MGCADCRSVRLLGMVEPLEDRITPSGPDLISNTEVSPYRRVVQIETVWDSDGNGRISDGDFFSQGSGAMIGRNAVLSAAHVLYSEDLGGWYDWAFVHPGRDGRYDRPYGEVQVVETTVPSQYVNGDNRYDIAVLELDRNIGDYTGWFGYGYLSGSEMTALAARGVAEGKLDQYLPFLPQNVRDGLADVYNVGVDVGTQIYDGLTGLLSLTSSDRIADVKVYHYPGEYDFSGEQMHVSYADEDDGPIFAYDAYTIYADMENLWTSGGSSGSPLVVTSPGSLGGLIIGVLSRGDRTEPGGSGIDQYTRIDDDYFNFIGSVISEMGNPNDRPELVSADAWNGVREGSSPTQLTYDEGESTPVSIGVRNVGTATAFNVKVRFALSKNARFGSDDILLGTGTIARIDPFTTETLNIDLTFPDGADDSGWRIVYKIDPSNAISEYGTELENYAYRDRFNRPNDTNFGLNYGQELNYRYTILNTITSGFGLTGNSYVSDPDDNDLFLYGQSIVRPQFSAISAEGSFEEQLRELRNSPFHPRAVLNRVGAEEFAVSSDSLGEVQLLNSDGSTRFTLTPFANSQPGVRVASADFNGDGVADLVVGTAPGQATRVQIFDGVTQAVLFSLDVFEASFLGGVFVAAGDLNGDGRADLAITPDQGGGPRVRIFSGDGFIQLADFFAIEDPNFFGGARAALGDINGDGVADLVVAAGFGGGPRVAAFSGRSIAGSSPEKLFPDFLAFEEGLRNGVYVAVGDLDGDGKSEVIAGGGPGGGPRVSAFAGADLLQSVVNRTVNFFAGDPENRGGVRLTVKNLDGDRLADLITGTGPTAAPNVRSFRGAALSTDTSGITMTLDAFAGANGIFVG</sequence>